<dbReference type="Gene3D" id="3.40.50.2300">
    <property type="match status" value="2"/>
</dbReference>
<sequence length="364" mass="39964">MASIREVAREAGVSIATVSRVINGRDSVAPHLRRQVLEAVNRCEYAPAVGIRSQNSVALIYTGPFTPGSPYDSACIDGMVEAMRESPHDLILVDMRRDKARGETYRQFFARKGICGAILRSTAAERETVEQMADEGLPIVVLGDHFHRPGLPFVFSESAAASRQAIEHLLSLGHTRIAFAACEREDGDHRDRFDAYCSTLQSRGLFSADLIGRIPPHRLDGEKLIRNLMGMPSRPTAVFIADPLVAVGAINEAHKMGVKIPEDLSIVGFDDTDMRALIYPKMTSVCQDSRMLGRVAFERLLEKMAGRDAESPAERGQAAWLEINETTAPPPEIAYHILPNRTRLATSPRHLEAAIATESPTAAR</sequence>
<reference evidence="5 6" key="1">
    <citation type="submission" date="2019-02" db="EMBL/GenBank/DDBJ databases">
        <title>Deep-cultivation of Planctomycetes and their phenomic and genomic characterization uncovers novel biology.</title>
        <authorList>
            <person name="Wiegand S."/>
            <person name="Jogler M."/>
            <person name="Boedeker C."/>
            <person name="Pinto D."/>
            <person name="Vollmers J."/>
            <person name="Rivas-Marin E."/>
            <person name="Kohn T."/>
            <person name="Peeters S.H."/>
            <person name="Heuer A."/>
            <person name="Rast P."/>
            <person name="Oberbeckmann S."/>
            <person name="Bunk B."/>
            <person name="Jeske O."/>
            <person name="Meyerdierks A."/>
            <person name="Storesund J.E."/>
            <person name="Kallscheuer N."/>
            <person name="Luecker S."/>
            <person name="Lage O.M."/>
            <person name="Pohl T."/>
            <person name="Merkel B.J."/>
            <person name="Hornburger P."/>
            <person name="Mueller R.-W."/>
            <person name="Bruemmer F."/>
            <person name="Labrenz M."/>
            <person name="Spormann A.M."/>
            <person name="Op den Camp H."/>
            <person name="Overmann J."/>
            <person name="Amann R."/>
            <person name="Jetten M.S.M."/>
            <person name="Mascher T."/>
            <person name="Medema M.H."/>
            <person name="Devos D.P."/>
            <person name="Kaster A.-K."/>
            <person name="Ovreas L."/>
            <person name="Rohde M."/>
            <person name="Galperin M.Y."/>
            <person name="Jogler C."/>
        </authorList>
    </citation>
    <scope>NUCLEOTIDE SEQUENCE [LARGE SCALE GENOMIC DNA]</scope>
    <source>
        <strain evidence="5 6">I41</strain>
    </source>
</reference>
<dbReference type="SUPFAM" id="SSF53822">
    <property type="entry name" value="Periplasmic binding protein-like I"/>
    <property type="match status" value="1"/>
</dbReference>
<keyword evidence="2" id="KW-0238">DNA-binding</keyword>
<protein>
    <submittedName>
        <fullName evidence="5">Catabolite control protein A</fullName>
    </submittedName>
</protein>
<dbReference type="PANTHER" id="PTHR30146:SF138">
    <property type="entry name" value="TRANSCRIPTIONAL REGULATORY PROTEIN"/>
    <property type="match status" value="1"/>
</dbReference>
<dbReference type="CDD" id="cd01392">
    <property type="entry name" value="HTH_LacI"/>
    <property type="match status" value="1"/>
</dbReference>
<evidence type="ECO:0000313" key="6">
    <source>
        <dbReference type="Proteomes" id="UP000317909"/>
    </source>
</evidence>
<evidence type="ECO:0000256" key="2">
    <source>
        <dbReference type="ARBA" id="ARBA00023125"/>
    </source>
</evidence>
<dbReference type="OrthoDB" id="269117at2"/>
<dbReference type="Pfam" id="PF00356">
    <property type="entry name" value="LacI"/>
    <property type="match status" value="1"/>
</dbReference>
<dbReference type="SMART" id="SM00354">
    <property type="entry name" value="HTH_LACI"/>
    <property type="match status" value="1"/>
</dbReference>
<dbReference type="PROSITE" id="PS00356">
    <property type="entry name" value="HTH_LACI_1"/>
    <property type="match status" value="1"/>
</dbReference>
<dbReference type="PROSITE" id="PS50932">
    <property type="entry name" value="HTH_LACI_2"/>
    <property type="match status" value="1"/>
</dbReference>
<accession>A0A517TZD2</accession>
<evidence type="ECO:0000259" key="4">
    <source>
        <dbReference type="PROSITE" id="PS50932"/>
    </source>
</evidence>
<dbReference type="SUPFAM" id="SSF47413">
    <property type="entry name" value="lambda repressor-like DNA-binding domains"/>
    <property type="match status" value="1"/>
</dbReference>
<evidence type="ECO:0000256" key="1">
    <source>
        <dbReference type="ARBA" id="ARBA00023015"/>
    </source>
</evidence>
<evidence type="ECO:0000256" key="3">
    <source>
        <dbReference type="ARBA" id="ARBA00023163"/>
    </source>
</evidence>
<keyword evidence="1" id="KW-0805">Transcription regulation</keyword>
<feature type="domain" description="HTH lacI-type" evidence="4">
    <location>
        <begin position="2"/>
        <end position="53"/>
    </location>
</feature>
<dbReference type="EMBL" id="CP036339">
    <property type="protein sequence ID" value="QDT73724.1"/>
    <property type="molecule type" value="Genomic_DNA"/>
</dbReference>
<proteinExistence type="predicted"/>
<dbReference type="CDD" id="cd06267">
    <property type="entry name" value="PBP1_LacI_sugar_binding-like"/>
    <property type="match status" value="1"/>
</dbReference>
<organism evidence="5 6">
    <name type="scientific">Lacipirellula limnantheis</name>
    <dbReference type="NCBI Taxonomy" id="2528024"/>
    <lineage>
        <taxon>Bacteria</taxon>
        <taxon>Pseudomonadati</taxon>
        <taxon>Planctomycetota</taxon>
        <taxon>Planctomycetia</taxon>
        <taxon>Pirellulales</taxon>
        <taxon>Lacipirellulaceae</taxon>
        <taxon>Lacipirellula</taxon>
    </lineage>
</organism>
<dbReference type="Pfam" id="PF13377">
    <property type="entry name" value="Peripla_BP_3"/>
    <property type="match status" value="1"/>
</dbReference>
<dbReference type="GO" id="GO:0003700">
    <property type="term" value="F:DNA-binding transcription factor activity"/>
    <property type="evidence" value="ECO:0007669"/>
    <property type="project" value="TreeGrafter"/>
</dbReference>
<dbReference type="PANTHER" id="PTHR30146">
    <property type="entry name" value="LACI-RELATED TRANSCRIPTIONAL REPRESSOR"/>
    <property type="match status" value="1"/>
</dbReference>
<dbReference type="GO" id="GO:0000976">
    <property type="term" value="F:transcription cis-regulatory region binding"/>
    <property type="evidence" value="ECO:0007669"/>
    <property type="project" value="TreeGrafter"/>
</dbReference>
<dbReference type="Gene3D" id="1.10.260.40">
    <property type="entry name" value="lambda repressor-like DNA-binding domains"/>
    <property type="match status" value="1"/>
</dbReference>
<name>A0A517TZD2_9BACT</name>
<dbReference type="InterPro" id="IPR010982">
    <property type="entry name" value="Lambda_DNA-bd_dom_sf"/>
</dbReference>
<keyword evidence="3" id="KW-0804">Transcription</keyword>
<dbReference type="AlphaFoldDB" id="A0A517TZD2"/>
<dbReference type="InterPro" id="IPR028082">
    <property type="entry name" value="Peripla_BP_I"/>
</dbReference>
<gene>
    <name evidence="5" type="primary">ccpA_1</name>
    <name evidence="5" type="ORF">I41_29150</name>
</gene>
<dbReference type="PRINTS" id="PR00036">
    <property type="entry name" value="HTHLACI"/>
</dbReference>
<keyword evidence="6" id="KW-1185">Reference proteome</keyword>
<dbReference type="KEGG" id="llh:I41_29150"/>
<dbReference type="InterPro" id="IPR046335">
    <property type="entry name" value="LacI/GalR-like_sensor"/>
</dbReference>
<dbReference type="RefSeq" id="WP_145433290.1">
    <property type="nucleotide sequence ID" value="NZ_CP036339.1"/>
</dbReference>
<dbReference type="InterPro" id="IPR000843">
    <property type="entry name" value="HTH_LacI"/>
</dbReference>
<evidence type="ECO:0000313" key="5">
    <source>
        <dbReference type="EMBL" id="QDT73724.1"/>
    </source>
</evidence>
<dbReference type="Proteomes" id="UP000317909">
    <property type="component" value="Chromosome"/>
</dbReference>